<keyword evidence="2" id="KW-1185">Reference proteome</keyword>
<proteinExistence type="predicted"/>
<dbReference type="Proteomes" id="UP000278288">
    <property type="component" value="Chromosome"/>
</dbReference>
<dbReference type="EMBL" id="CP033923">
    <property type="protein sequence ID" value="AZA90049.1"/>
    <property type="molecule type" value="Genomic_DNA"/>
</dbReference>
<dbReference type="KEGG" id="cnk:EG343_05155"/>
<dbReference type="AlphaFoldDB" id="A0AAD1DQP4"/>
<gene>
    <name evidence="1" type="ORF">EG343_05155</name>
</gene>
<protein>
    <submittedName>
        <fullName evidence="1">Uncharacterized protein</fullName>
    </submittedName>
</protein>
<name>A0AAD1DQP4_CHRNA</name>
<accession>A0AAD1DQP4</accession>
<evidence type="ECO:0000313" key="2">
    <source>
        <dbReference type="Proteomes" id="UP000278288"/>
    </source>
</evidence>
<organism evidence="1 2">
    <name type="scientific">Chryseobacterium nakagawai</name>
    <dbReference type="NCBI Taxonomy" id="1241982"/>
    <lineage>
        <taxon>Bacteria</taxon>
        <taxon>Pseudomonadati</taxon>
        <taxon>Bacteroidota</taxon>
        <taxon>Flavobacteriia</taxon>
        <taxon>Flavobacteriales</taxon>
        <taxon>Weeksellaceae</taxon>
        <taxon>Chryseobacterium group</taxon>
        <taxon>Chryseobacterium</taxon>
    </lineage>
</organism>
<sequence length="446" mass="49444">MIIPVKIAIPLRFSLLMILTTSAFTIIPAQSTAVLPIKKIDNDTLLVAYKKSIDDVSHGLYLEASFGMLKRLNVESVDQIDDPDVVDQWAQVMSAMTGIPTFNKAKSSDFHVPKEQIANLRLSKGTNAIDEIVKRARHTRIVILNENHLDPRGRAFGLEVAQALQPLGYTILAMEALRPYADDQEERRKMDQLSADGVVRGAGDFYSGYYFDDPIFADFVRQSLAMGYHPVSYETAGRGYTAQEREEKQADNLIRRAVQSFPEAKILMYVGERHAAEGPVLNEEKPYLKMAATLKAKTGIDPLTIDQAGLSPIPMNRPDVDLYKIASLKAPKTSVVLLNQGKPLTTGLLSGAVDLQVVHPPVKLINGRPEWLLKMNRHSISVPQNLLPESGIRLIQAFVADSPADARPIDQVLIMSGKKPPVLMLPDLKVRYATQDFPNQIKTSDQ</sequence>
<reference evidence="1 2" key="1">
    <citation type="submission" date="2018-11" db="EMBL/GenBank/DDBJ databases">
        <title>Proposal to divide the Flavobacteriaceae and reorganize its genera based on Amino Acid Identity values calculated from whole genome sequences.</title>
        <authorList>
            <person name="Nicholson A.C."/>
            <person name="Gulvik C.A."/>
            <person name="Whitney A.M."/>
            <person name="Humrighouse B.W."/>
            <person name="Bell M."/>
            <person name="Holmes B."/>
            <person name="Steigerwalt A.G."/>
            <person name="Villarma A."/>
            <person name="Sheth M."/>
            <person name="Batra D."/>
            <person name="Pryor J."/>
            <person name="Bernardet J.-F."/>
            <person name="Hugo C."/>
            <person name="Kampfer P."/>
            <person name="Newman J."/>
            <person name="McQuiston J.R."/>
        </authorList>
    </citation>
    <scope>NUCLEOTIDE SEQUENCE [LARGE SCALE GENOMIC DNA]</scope>
    <source>
        <strain evidence="1 2">G0041</strain>
    </source>
</reference>
<evidence type="ECO:0000313" key="1">
    <source>
        <dbReference type="EMBL" id="AZA90049.1"/>
    </source>
</evidence>